<dbReference type="Pfam" id="PF05157">
    <property type="entry name" value="MshEN"/>
    <property type="match status" value="1"/>
</dbReference>
<dbReference type="Gene3D" id="3.90.550.10">
    <property type="entry name" value="Spore Coat Polysaccharide Biosynthesis Protein SpsA, Chain A"/>
    <property type="match status" value="1"/>
</dbReference>
<keyword evidence="4 7" id="KW-0812">Transmembrane</keyword>
<accession>A0ABT4VZ47</accession>
<evidence type="ECO:0000313" key="9">
    <source>
        <dbReference type="EMBL" id="MDA5093530.1"/>
    </source>
</evidence>
<dbReference type="PANTHER" id="PTHR43867:SF2">
    <property type="entry name" value="CELLULOSE SYNTHASE CATALYTIC SUBUNIT A [UDP-FORMING]"/>
    <property type="match status" value="1"/>
</dbReference>
<dbReference type="EMBL" id="JAQIIO010000002">
    <property type="protein sequence ID" value="MDA5093530.1"/>
    <property type="molecule type" value="Genomic_DNA"/>
</dbReference>
<feature type="transmembrane region" description="Helical" evidence="7">
    <location>
        <begin position="189"/>
        <end position="206"/>
    </location>
</feature>
<name>A0ABT4VZ47_9RHOB</name>
<dbReference type="EC" id="2.4.-.-" evidence="9"/>
<evidence type="ECO:0000256" key="1">
    <source>
        <dbReference type="ARBA" id="ARBA00004141"/>
    </source>
</evidence>
<evidence type="ECO:0000313" key="10">
    <source>
        <dbReference type="Proteomes" id="UP001528040"/>
    </source>
</evidence>
<feature type="domain" description="Type II secretion system protein GspE N-terminal" evidence="8">
    <location>
        <begin position="82"/>
        <end position="165"/>
    </location>
</feature>
<keyword evidence="10" id="KW-1185">Reference proteome</keyword>
<dbReference type="InterPro" id="IPR037257">
    <property type="entry name" value="T2SS_E_N_sf"/>
</dbReference>
<dbReference type="InterPro" id="IPR050321">
    <property type="entry name" value="Glycosyltr_2/OpgH_subfam"/>
</dbReference>
<evidence type="ECO:0000256" key="4">
    <source>
        <dbReference type="ARBA" id="ARBA00022692"/>
    </source>
</evidence>
<dbReference type="InterPro" id="IPR029044">
    <property type="entry name" value="Nucleotide-diphossugar_trans"/>
</dbReference>
<comment type="subcellular location">
    <subcellularLocation>
        <location evidence="1">Membrane</location>
        <topology evidence="1">Multi-pass membrane protein</topology>
    </subcellularLocation>
</comment>
<comment type="caution">
    <text evidence="9">The sequence shown here is derived from an EMBL/GenBank/DDBJ whole genome shotgun (WGS) entry which is preliminary data.</text>
</comment>
<evidence type="ECO:0000256" key="3">
    <source>
        <dbReference type="ARBA" id="ARBA00022679"/>
    </source>
</evidence>
<evidence type="ECO:0000256" key="7">
    <source>
        <dbReference type="SAM" id="Phobius"/>
    </source>
</evidence>
<dbReference type="SUPFAM" id="SSF160246">
    <property type="entry name" value="EspE N-terminal domain-like"/>
    <property type="match status" value="1"/>
</dbReference>
<evidence type="ECO:0000256" key="6">
    <source>
        <dbReference type="ARBA" id="ARBA00023136"/>
    </source>
</evidence>
<dbReference type="Proteomes" id="UP001528040">
    <property type="component" value="Unassembled WGS sequence"/>
</dbReference>
<keyword evidence="5 7" id="KW-1133">Transmembrane helix</keyword>
<evidence type="ECO:0000259" key="8">
    <source>
        <dbReference type="Pfam" id="PF05157"/>
    </source>
</evidence>
<feature type="transmembrane region" description="Helical" evidence="7">
    <location>
        <begin position="554"/>
        <end position="578"/>
    </location>
</feature>
<feature type="transmembrane region" description="Helical" evidence="7">
    <location>
        <begin position="212"/>
        <end position="238"/>
    </location>
</feature>
<keyword evidence="6 7" id="KW-0472">Membrane</keyword>
<organism evidence="9 10">
    <name type="scientific">Aliiroseovarius salicola</name>
    <dbReference type="NCBI Taxonomy" id="3009082"/>
    <lineage>
        <taxon>Bacteria</taxon>
        <taxon>Pseudomonadati</taxon>
        <taxon>Pseudomonadota</taxon>
        <taxon>Alphaproteobacteria</taxon>
        <taxon>Rhodobacterales</taxon>
        <taxon>Paracoccaceae</taxon>
        <taxon>Aliiroseovarius</taxon>
    </lineage>
</organism>
<dbReference type="GO" id="GO:0016757">
    <property type="term" value="F:glycosyltransferase activity"/>
    <property type="evidence" value="ECO:0007669"/>
    <property type="project" value="UniProtKB-KW"/>
</dbReference>
<proteinExistence type="predicted"/>
<gene>
    <name evidence="9" type="ORF">O2N63_05445</name>
</gene>
<dbReference type="Pfam" id="PF13641">
    <property type="entry name" value="Glyco_tranf_2_3"/>
    <property type="match status" value="1"/>
</dbReference>
<dbReference type="InterPro" id="IPR007831">
    <property type="entry name" value="T2SS_GspE_N"/>
</dbReference>
<evidence type="ECO:0000256" key="5">
    <source>
        <dbReference type="ARBA" id="ARBA00022989"/>
    </source>
</evidence>
<keyword evidence="2 9" id="KW-0328">Glycosyltransferase</keyword>
<dbReference type="PANTHER" id="PTHR43867">
    <property type="entry name" value="CELLULOSE SYNTHASE CATALYTIC SUBUNIT A [UDP-FORMING]"/>
    <property type="match status" value="1"/>
</dbReference>
<feature type="transmembrane region" description="Helical" evidence="7">
    <location>
        <begin position="513"/>
        <end position="534"/>
    </location>
</feature>
<sequence>MPAASLRLVHTHELPSASQKARHPTRKPLGQVLMEMGALSKPNLEIAMGLQRRHEARLGDILLANDFVRRADLYAALARQFNCAIADLHSEPADVRLIDDLGADFCIRNRIIPWKKVGAGTVVICSQPDNFETLQQEFPKHWGRTFLAIAPEEDILERLVAMRHRTLTQRAENRVSGHESCRGWNPKAVLRYAVLVALILAATFFYSTQVGFFLLVGWAVLSLIMNSALKLVASILFWKHQNAEDLELECQLSTQQPHCLPIISIMVPLYKEREIAGRLVKRLERLDYPRELLEICLVVEEDDHLTQQTLKHAKLPRWMRQVIVPRGVVKTKPRALNFALDFCRGSIVGVYDAEDAPASDQLLKVAKRFAERGQEVACLQGKLDFYNARTNWLSRCFTVEYASWWRLVLPGVEKMGMAIPLGGTTLFFRRHALEELGGWDAHNVTEDADLGVRLARHGYRTELIDTVTEEEANCRVWPWVKQRSRWIKGYAMTYGVHMRAPLRLLADLGWRKFLGFQLIFLGSLSGVLLAPFLWTFWAFPLGLPHPLRGVLPDPAFIILGVTFMAAELLTIAIGVQAISNAKHRWLRWWVPTLHFYYPLASVAALKGFVEIVTRPFYWDKTQHGKFDMHKTSRFSGPITTHHRPRNRV</sequence>
<protein>
    <submittedName>
        <fullName evidence="9">Glycosyltransferase</fullName>
        <ecNumber evidence="9">2.4.-.-</ecNumber>
    </submittedName>
</protein>
<evidence type="ECO:0000256" key="2">
    <source>
        <dbReference type="ARBA" id="ARBA00022676"/>
    </source>
</evidence>
<keyword evidence="3 9" id="KW-0808">Transferase</keyword>
<reference evidence="9 10" key="1">
    <citation type="submission" date="2023-01" db="EMBL/GenBank/DDBJ databases">
        <authorList>
            <person name="Yoon J.-W."/>
        </authorList>
    </citation>
    <scope>NUCLEOTIDE SEQUENCE [LARGE SCALE GENOMIC DNA]</scope>
    <source>
        <strain evidence="9 10">KMU-50</strain>
    </source>
</reference>
<dbReference type="SUPFAM" id="SSF53448">
    <property type="entry name" value="Nucleotide-diphospho-sugar transferases"/>
    <property type="match status" value="1"/>
</dbReference>
<dbReference type="RefSeq" id="WP_271053219.1">
    <property type="nucleotide sequence ID" value="NZ_JAQIIO010000002.1"/>
</dbReference>